<dbReference type="GO" id="GO:0005829">
    <property type="term" value="C:cytosol"/>
    <property type="evidence" value="ECO:0007669"/>
    <property type="project" value="TreeGrafter"/>
</dbReference>
<gene>
    <name evidence="15" type="primary">rfaE1</name>
    <name evidence="12" type="synonym">hldE</name>
    <name evidence="15" type="ORF">DXT89_23280</name>
</gene>
<dbReference type="OrthoDB" id="9802794at2"/>
<evidence type="ECO:0000256" key="6">
    <source>
        <dbReference type="ARBA" id="ARBA00022741"/>
    </source>
</evidence>
<keyword evidence="9 12" id="KW-0511">Multifunctional enzyme</keyword>
<evidence type="ECO:0000259" key="13">
    <source>
        <dbReference type="Pfam" id="PF00294"/>
    </source>
</evidence>
<dbReference type="Pfam" id="PF01467">
    <property type="entry name" value="CTP_transf_like"/>
    <property type="match status" value="1"/>
</dbReference>
<keyword evidence="7 12" id="KW-0418">Kinase</keyword>
<dbReference type="InterPro" id="IPR023030">
    <property type="entry name" value="Bifunc_HldE"/>
</dbReference>
<evidence type="ECO:0000313" key="16">
    <source>
        <dbReference type="Proteomes" id="UP000436911"/>
    </source>
</evidence>
<dbReference type="InterPro" id="IPR011914">
    <property type="entry name" value="RfaE_dom_II"/>
</dbReference>
<comment type="function">
    <text evidence="1 12">Catalyzes the phosphorylation of D-glycero-D-manno-heptose 7-phosphate at the C-1 position to selectively form D-glycero-beta-D-manno-heptose-1,7-bisphosphate.</text>
</comment>
<dbReference type="Gene3D" id="3.40.1190.20">
    <property type="match status" value="1"/>
</dbReference>
<dbReference type="NCBIfam" id="TIGR00125">
    <property type="entry name" value="cyt_tran_rel"/>
    <property type="match status" value="1"/>
</dbReference>
<dbReference type="GO" id="GO:0009244">
    <property type="term" value="P:lipopolysaccharide core region biosynthetic process"/>
    <property type="evidence" value="ECO:0007669"/>
    <property type="project" value="UniProtKB-UniPathway"/>
</dbReference>
<comment type="catalytic activity">
    <reaction evidence="12">
        <text>D-glycero-beta-D-manno-heptose 7-phosphate + ATP = D-glycero-beta-D-manno-heptose 1,7-bisphosphate + ADP + H(+)</text>
        <dbReference type="Rhea" id="RHEA:27473"/>
        <dbReference type="ChEBI" id="CHEBI:15378"/>
        <dbReference type="ChEBI" id="CHEBI:30616"/>
        <dbReference type="ChEBI" id="CHEBI:60204"/>
        <dbReference type="ChEBI" id="CHEBI:60208"/>
        <dbReference type="ChEBI" id="CHEBI:456216"/>
        <dbReference type="EC" id="2.7.1.167"/>
    </reaction>
</comment>
<dbReference type="GO" id="GO:0097171">
    <property type="term" value="P:ADP-L-glycero-beta-D-manno-heptose biosynthetic process"/>
    <property type="evidence" value="ECO:0007669"/>
    <property type="project" value="UniProtKB-UniPathway"/>
</dbReference>
<comment type="function">
    <text evidence="2 12">Catalyzes the ADP transfer from ATP to D-glycero-beta-D-manno-heptose 1-phosphate, yielding ADP-D-glycero-beta-D-manno-heptose.</text>
</comment>
<name>A0A368NYZ9_AGRVI</name>
<comment type="similarity">
    <text evidence="12">In the N-terminal section; belongs to the carbohydrate kinase PfkB family.</text>
</comment>
<dbReference type="NCBIfam" id="TIGR02198">
    <property type="entry name" value="rfaE_dom_I"/>
    <property type="match status" value="1"/>
</dbReference>
<dbReference type="Pfam" id="PF00294">
    <property type="entry name" value="PfkB"/>
    <property type="match status" value="1"/>
</dbReference>
<feature type="region of interest" description="Cytidylyltransferase" evidence="12">
    <location>
        <begin position="356"/>
        <end position="487"/>
    </location>
</feature>
<dbReference type="PROSITE" id="PS00583">
    <property type="entry name" value="PFKB_KINASES_1"/>
    <property type="match status" value="1"/>
</dbReference>
<evidence type="ECO:0000256" key="11">
    <source>
        <dbReference type="ARBA" id="ARBA00047428"/>
    </source>
</evidence>
<dbReference type="CDD" id="cd01172">
    <property type="entry name" value="RfaE_like"/>
    <property type="match status" value="1"/>
</dbReference>
<comment type="similarity">
    <text evidence="12">In the C-terminal section; belongs to the cytidylyltransferase family.</text>
</comment>
<comment type="caution">
    <text evidence="15">The sequence shown here is derived from an EMBL/GenBank/DDBJ whole genome shotgun (WGS) entry which is preliminary data.</text>
</comment>
<dbReference type="InterPro" id="IPR029056">
    <property type="entry name" value="Ribokinase-like"/>
</dbReference>
<dbReference type="InterPro" id="IPR004821">
    <property type="entry name" value="Cyt_trans-like"/>
</dbReference>
<evidence type="ECO:0000256" key="12">
    <source>
        <dbReference type="HAMAP-Rule" id="MF_01603"/>
    </source>
</evidence>
<dbReference type="UniPathway" id="UPA00958"/>
<dbReference type="EMBL" id="QUSG01000021">
    <property type="protein sequence ID" value="KAA3521887.1"/>
    <property type="molecule type" value="Genomic_DNA"/>
</dbReference>
<evidence type="ECO:0000256" key="3">
    <source>
        <dbReference type="ARBA" id="ARBA00004713"/>
    </source>
</evidence>
<evidence type="ECO:0000256" key="8">
    <source>
        <dbReference type="ARBA" id="ARBA00022840"/>
    </source>
</evidence>
<keyword evidence="6 12" id="KW-0547">Nucleotide-binding</keyword>
<dbReference type="NCBIfam" id="TIGR02199">
    <property type="entry name" value="rfaE_dom_II"/>
    <property type="match status" value="1"/>
</dbReference>
<comment type="pathway">
    <text evidence="3">Bacterial outer membrane biogenesis; LPS core biosynthesis.</text>
</comment>
<evidence type="ECO:0000259" key="14">
    <source>
        <dbReference type="Pfam" id="PF01467"/>
    </source>
</evidence>
<evidence type="ECO:0000256" key="5">
    <source>
        <dbReference type="ARBA" id="ARBA00022695"/>
    </source>
</evidence>
<dbReference type="PANTHER" id="PTHR46969">
    <property type="entry name" value="BIFUNCTIONAL PROTEIN HLDE"/>
    <property type="match status" value="1"/>
</dbReference>
<dbReference type="GO" id="GO:0005524">
    <property type="term" value="F:ATP binding"/>
    <property type="evidence" value="ECO:0007669"/>
    <property type="project" value="UniProtKB-UniRule"/>
</dbReference>
<reference evidence="15 16" key="1">
    <citation type="submission" date="2018-08" db="EMBL/GenBank/DDBJ databases">
        <title>Genome sequencing of Agrobacterium vitis strain ICMP 10754.</title>
        <authorList>
            <person name="Visnovsky S.B."/>
            <person name="Pitman A.R."/>
        </authorList>
    </citation>
    <scope>NUCLEOTIDE SEQUENCE [LARGE SCALE GENOMIC DNA]</scope>
    <source>
        <strain evidence="15 16">ICMP 10754</strain>
    </source>
</reference>
<organism evidence="15 16">
    <name type="scientific">Agrobacterium vitis</name>
    <name type="common">Rhizobium vitis</name>
    <dbReference type="NCBI Taxonomy" id="373"/>
    <lineage>
        <taxon>Bacteria</taxon>
        <taxon>Pseudomonadati</taxon>
        <taxon>Pseudomonadota</taxon>
        <taxon>Alphaproteobacteria</taxon>
        <taxon>Hyphomicrobiales</taxon>
        <taxon>Rhizobiaceae</taxon>
        <taxon>Rhizobium/Agrobacterium group</taxon>
        <taxon>Agrobacterium</taxon>
    </lineage>
</organism>
<dbReference type="SUPFAM" id="SSF52374">
    <property type="entry name" value="Nucleotidylyl transferase"/>
    <property type="match status" value="1"/>
</dbReference>
<dbReference type="PROSITE" id="PS00584">
    <property type="entry name" value="PFKB_KINASES_2"/>
    <property type="match status" value="1"/>
</dbReference>
<dbReference type="Gene3D" id="3.40.50.620">
    <property type="entry name" value="HUPs"/>
    <property type="match status" value="1"/>
</dbReference>
<dbReference type="EC" id="2.7.7.70" evidence="12"/>
<keyword evidence="10 12" id="KW-0119">Carbohydrate metabolism</keyword>
<proteinExistence type="inferred from homology"/>
<keyword evidence="8 12" id="KW-0067">ATP-binding</keyword>
<dbReference type="UniPathway" id="UPA00356">
    <property type="reaction ID" value="UER00437"/>
</dbReference>
<dbReference type="InterPro" id="IPR011913">
    <property type="entry name" value="RfaE_dom_I"/>
</dbReference>
<dbReference type="Proteomes" id="UP000436911">
    <property type="component" value="Unassembled WGS sequence"/>
</dbReference>
<accession>A0A368NYZ9</accession>
<comment type="catalytic activity">
    <reaction evidence="11 12">
        <text>D-glycero-beta-D-manno-heptose 1-phosphate + ATP + H(+) = ADP-D-glycero-beta-D-manno-heptose + diphosphate</text>
        <dbReference type="Rhea" id="RHEA:27465"/>
        <dbReference type="ChEBI" id="CHEBI:15378"/>
        <dbReference type="ChEBI" id="CHEBI:30616"/>
        <dbReference type="ChEBI" id="CHEBI:33019"/>
        <dbReference type="ChEBI" id="CHEBI:59967"/>
        <dbReference type="ChEBI" id="CHEBI:61593"/>
        <dbReference type="EC" id="2.7.7.70"/>
    </reaction>
</comment>
<feature type="active site" evidence="12">
    <location>
        <position position="275"/>
    </location>
</feature>
<dbReference type="FunFam" id="3.40.1190.20:FF:000002">
    <property type="entry name" value="Bifunctional protein HldE"/>
    <property type="match status" value="1"/>
</dbReference>
<comment type="pathway">
    <text evidence="12">Nucleotide-sugar biosynthesis; ADP-L-glycero-beta-D-manno-heptose biosynthesis; ADP-L-glycero-beta-D-manno-heptose from D-glycero-beta-D-manno-heptose 7-phosphate: step 1/4.</text>
</comment>
<dbReference type="SUPFAM" id="SSF53613">
    <property type="entry name" value="Ribokinase-like"/>
    <property type="match status" value="1"/>
</dbReference>
<comment type="pathway">
    <text evidence="12">Nucleotide-sugar biosynthesis; ADP-L-glycero-beta-D-manno-heptose biosynthesis; ADP-L-glycero-beta-D-manno-heptose from D-glycero-beta-D-manno-heptose 7-phosphate: step 3/4.</text>
</comment>
<evidence type="ECO:0000256" key="9">
    <source>
        <dbReference type="ARBA" id="ARBA00023268"/>
    </source>
</evidence>
<dbReference type="AlphaFoldDB" id="A0A368NYZ9"/>
<dbReference type="InterPro" id="IPR011611">
    <property type="entry name" value="PfkB_dom"/>
</dbReference>
<dbReference type="GO" id="GO:0033785">
    <property type="term" value="F:heptose 7-phosphate kinase activity"/>
    <property type="evidence" value="ECO:0007669"/>
    <property type="project" value="UniProtKB-UniRule"/>
</dbReference>
<comment type="subunit">
    <text evidence="12">Homodimer.</text>
</comment>
<keyword evidence="4 12" id="KW-0808">Transferase</keyword>
<dbReference type="PANTHER" id="PTHR46969:SF1">
    <property type="entry name" value="BIFUNCTIONAL PROTEIN HLDE"/>
    <property type="match status" value="1"/>
</dbReference>
<protein>
    <recommendedName>
        <fullName evidence="12">Bifunctional protein HldE</fullName>
    </recommendedName>
    <domain>
        <recommendedName>
            <fullName evidence="12">D-beta-D-heptose 7-phosphate kinase</fullName>
            <ecNumber evidence="12">2.7.1.167</ecNumber>
        </recommendedName>
        <alternativeName>
            <fullName evidence="12">D-beta-D-heptose 7-phosphotransferase</fullName>
        </alternativeName>
        <alternativeName>
            <fullName evidence="12">D-glycero-beta-D-manno-heptose-7-phosphate kinase</fullName>
        </alternativeName>
    </domain>
    <domain>
        <recommendedName>
            <fullName evidence="12">D-beta-D-heptose 1-phosphate adenylyltransferase</fullName>
            <ecNumber evidence="12">2.7.7.70</ecNumber>
        </recommendedName>
        <alternativeName>
            <fullName evidence="12">D-glycero-beta-D-manno-heptose 1-phosphate adenylyltransferase</fullName>
        </alternativeName>
    </domain>
</protein>
<dbReference type="InterPro" id="IPR002173">
    <property type="entry name" value="Carboh/pur_kinase_PfkB_CS"/>
</dbReference>
<evidence type="ECO:0000256" key="7">
    <source>
        <dbReference type="ARBA" id="ARBA00022777"/>
    </source>
</evidence>
<evidence type="ECO:0000313" key="15">
    <source>
        <dbReference type="EMBL" id="KAA3521887.1"/>
    </source>
</evidence>
<evidence type="ECO:0000256" key="2">
    <source>
        <dbReference type="ARBA" id="ARBA00003753"/>
    </source>
</evidence>
<dbReference type="HAMAP" id="MF_01603">
    <property type="entry name" value="HldE"/>
    <property type="match status" value="1"/>
</dbReference>
<feature type="domain" description="Cytidyltransferase-like" evidence="14">
    <location>
        <begin position="356"/>
        <end position="460"/>
    </location>
</feature>
<keyword evidence="5 12" id="KW-0548">Nucleotidyltransferase</keyword>
<dbReference type="InterPro" id="IPR014729">
    <property type="entry name" value="Rossmann-like_a/b/a_fold"/>
</dbReference>
<feature type="region of interest" description="Ribokinase" evidence="12">
    <location>
        <begin position="1"/>
        <end position="329"/>
    </location>
</feature>
<evidence type="ECO:0000256" key="10">
    <source>
        <dbReference type="ARBA" id="ARBA00023277"/>
    </source>
</evidence>
<dbReference type="EC" id="2.7.1.167" evidence="12"/>
<dbReference type="GO" id="GO:0016773">
    <property type="term" value="F:phosphotransferase activity, alcohol group as acceptor"/>
    <property type="evidence" value="ECO:0007669"/>
    <property type="project" value="InterPro"/>
</dbReference>
<feature type="domain" description="Carbohydrate kinase PfkB" evidence="13">
    <location>
        <begin position="14"/>
        <end position="316"/>
    </location>
</feature>
<feature type="binding site" evidence="12">
    <location>
        <begin position="202"/>
        <end position="205"/>
    </location>
    <ligand>
        <name>ATP</name>
        <dbReference type="ChEBI" id="CHEBI:30616"/>
    </ligand>
</feature>
<sequence length="487" mass="51539">MLNVSTLDNWQGRKVLVVGDVMLDRFVYGNVERVSPEAPVPVLHFKSQMEMLGGAANVARNVVSLGGQSVLIGVVGDDEAGRAICGELAMRDGVETHIVKSSKIPTTVKTRFVANGQQIMRLDVEVRLQHDLEIEDMICASVAKQLEDAEIVVLSDYAKGTLSEGTVKRLISMVKKTGKLVVVDPKVSDVSRYSGASVITPNALEAAAISGVQCSTDESAERAARLIMEKADVSAVLLTRSAQGMTVFASDVGEYITTHIPTTASEVFDVSGAGDTVVAALALALSAGESVVASARIANLAAGVSVSKPGTSVVLPHELRRAVRVQSDKLSHNIFPINEAALIVNEWKKAGLKVGFTNGCYDLIHPGHVALLKQARATCDRLVVGLNTDNSVRRLKGDSRPVQSENARAVVMSSIDSVDLVVLFDEDTPLSIIDLLDPDVLIKGADYSVNTVVGADLIIGRGGKVVLVPLEQGHSTTSIIERAHAGG</sequence>
<evidence type="ECO:0000256" key="1">
    <source>
        <dbReference type="ARBA" id="ARBA00002319"/>
    </source>
</evidence>
<dbReference type="GO" id="GO:0033786">
    <property type="term" value="F:heptose-1-phosphate adenylyltransferase activity"/>
    <property type="evidence" value="ECO:0007669"/>
    <property type="project" value="UniProtKB-UniRule"/>
</dbReference>
<evidence type="ECO:0000256" key="4">
    <source>
        <dbReference type="ARBA" id="ARBA00022679"/>
    </source>
</evidence>